<dbReference type="InterPro" id="IPR001296">
    <property type="entry name" value="Glyco_trans_1"/>
</dbReference>
<dbReference type="SUPFAM" id="SSF53756">
    <property type="entry name" value="UDP-Glycosyltransferase/glycogen phosphorylase"/>
    <property type="match status" value="1"/>
</dbReference>
<dbReference type="CDD" id="cd03801">
    <property type="entry name" value="GT4_PimA-like"/>
    <property type="match status" value="1"/>
</dbReference>
<dbReference type="Proteomes" id="UP000254764">
    <property type="component" value="Unassembled WGS sequence"/>
</dbReference>
<feature type="domain" description="Glycosyl transferase family 1" evidence="1">
    <location>
        <begin position="134"/>
        <end position="293"/>
    </location>
</feature>
<accession>A0A376AHH8</accession>
<evidence type="ECO:0000313" key="3">
    <source>
        <dbReference type="EMBL" id="SSC67291.1"/>
    </source>
</evidence>
<dbReference type="EMBL" id="UEYP01000003">
    <property type="protein sequence ID" value="SSC67291.1"/>
    <property type="molecule type" value="Genomic_DNA"/>
</dbReference>
<evidence type="ECO:0008006" key="5">
    <source>
        <dbReference type="Google" id="ProtNLM"/>
    </source>
</evidence>
<protein>
    <recommendedName>
        <fullName evidence="5">Glycosyl transferase family 1 domain-containing protein</fullName>
    </recommendedName>
</protein>
<reference evidence="4" key="1">
    <citation type="submission" date="2018-07" db="EMBL/GenBank/DDBJ databases">
        <authorList>
            <person name="Peiro R."/>
            <person name="Begona"/>
            <person name="Cbmso G."/>
            <person name="Lopez M."/>
            <person name="Gonzalez S."/>
        </authorList>
    </citation>
    <scope>NUCLEOTIDE SEQUENCE [LARGE SCALE GENOMIC DNA]</scope>
</reference>
<dbReference type="GO" id="GO:0016757">
    <property type="term" value="F:glycosyltransferase activity"/>
    <property type="evidence" value="ECO:0007669"/>
    <property type="project" value="InterPro"/>
</dbReference>
<dbReference type="Pfam" id="PF13439">
    <property type="entry name" value="Glyco_transf_4"/>
    <property type="match status" value="1"/>
</dbReference>
<dbReference type="AlphaFoldDB" id="A0A376AHH8"/>
<dbReference type="Pfam" id="PF00534">
    <property type="entry name" value="Glycos_transf_1"/>
    <property type="match status" value="1"/>
</dbReference>
<evidence type="ECO:0000313" key="4">
    <source>
        <dbReference type="Proteomes" id="UP000254764"/>
    </source>
</evidence>
<evidence type="ECO:0000259" key="1">
    <source>
        <dbReference type="Pfam" id="PF00534"/>
    </source>
</evidence>
<keyword evidence="4" id="KW-1185">Reference proteome</keyword>
<feature type="domain" description="Glycosyltransferase subfamily 4-like N-terminal" evidence="2">
    <location>
        <begin position="3"/>
        <end position="116"/>
    </location>
</feature>
<dbReference type="PANTHER" id="PTHR45947:SF3">
    <property type="entry name" value="SULFOQUINOVOSYL TRANSFERASE SQD2"/>
    <property type="match status" value="1"/>
</dbReference>
<gene>
    <name evidence="3" type="ORF">RHIZ70_2999</name>
</gene>
<dbReference type="InterPro" id="IPR028098">
    <property type="entry name" value="Glyco_trans_4-like_N"/>
</dbReference>
<evidence type="ECO:0000259" key="2">
    <source>
        <dbReference type="Pfam" id="PF13439"/>
    </source>
</evidence>
<dbReference type="PANTHER" id="PTHR45947">
    <property type="entry name" value="SULFOQUINOVOSYL TRANSFERASE SQD2"/>
    <property type="match status" value="1"/>
</dbReference>
<dbReference type="InterPro" id="IPR050194">
    <property type="entry name" value="Glycosyltransferase_grp1"/>
</dbReference>
<organism evidence="3 4">
    <name type="scientific">Ciceribacter selenitireducens ATCC BAA-1503</name>
    <dbReference type="NCBI Taxonomy" id="1336235"/>
    <lineage>
        <taxon>Bacteria</taxon>
        <taxon>Pseudomonadati</taxon>
        <taxon>Pseudomonadota</taxon>
        <taxon>Alphaproteobacteria</taxon>
        <taxon>Hyphomicrobiales</taxon>
        <taxon>Rhizobiaceae</taxon>
        <taxon>Ciceribacter</taxon>
    </lineage>
</organism>
<name>A0A376AHH8_9HYPH</name>
<proteinExistence type="predicted"/>
<dbReference type="Gene3D" id="3.40.50.2000">
    <property type="entry name" value="Glycogen Phosphorylase B"/>
    <property type="match status" value="2"/>
</dbReference>
<sequence>MIPLRFRVWRGLWLLKGYWPALLDRRCDVLIVLANPNMPASWLMAMVGRATGKKVFFWAHGWLKREGFVKRRLRNLYFRLAHGMLVYGERSREIGISLGYPADRITVIYNSLDFDRARRLVAQAEGAPSVERPQDLFIDRDRPLVICTARLTRHCRFDLLLEAAARLKREGSPVNTLLVGDGAERRSLETLARQLGVEAHFYGACYDEEVLARLIYFADLTVSPGKIGLTVIHSLSYGTPAITHGDLDAQMPEVEAIVPGSTGAFFRRGDAGDLADVMRAWLTSGKIRSEVRRACYDMIAGNWNPRRQRMLIEEAIDRVTAFRGSGDA</sequence>